<dbReference type="Proteomes" id="UP000199341">
    <property type="component" value="Unassembled WGS sequence"/>
</dbReference>
<dbReference type="AlphaFoldDB" id="A0A1G9UY20"/>
<organism evidence="6 7">
    <name type="scientific">Actinacidiphila guanduensis</name>
    <dbReference type="NCBI Taxonomy" id="310781"/>
    <lineage>
        <taxon>Bacteria</taxon>
        <taxon>Bacillati</taxon>
        <taxon>Actinomycetota</taxon>
        <taxon>Actinomycetes</taxon>
        <taxon>Kitasatosporales</taxon>
        <taxon>Streptomycetaceae</taxon>
        <taxon>Actinacidiphila</taxon>
    </lineage>
</organism>
<dbReference type="InterPro" id="IPR004695">
    <property type="entry name" value="SLAC1/Mae1/Ssu1/TehA"/>
</dbReference>
<sequence>MAAAIISVALHLVGHETLSLIALAVAATWWVLLAVAFVAMLVRDRRAWLAVAGTPPGLTAVAATSVLGTRLVVLGRLDTAAAMLALAVVWWPGLTVSVVRRLTRGMPGGVFLIAVPAEAIAMLAERLSVAHGSGWLGSAALGCFCLGLALYAVALMYFDFRQVLTGMGDQWVAGGALAISALACTSLVSSPQWSGNAHETLHTLAVVLLAVTFAWYMILAGAEFYRPRPGYDIRRWSTVFPLGMIAAASLSSSAPLGIAWLEPLGRVLLWIALAIWLITFAALLRRSALARGPA</sequence>
<feature type="transmembrane region" description="Helical" evidence="5">
    <location>
        <begin position="267"/>
        <end position="284"/>
    </location>
</feature>
<reference evidence="6 7" key="1">
    <citation type="submission" date="2016-10" db="EMBL/GenBank/DDBJ databases">
        <authorList>
            <person name="de Groot N.N."/>
        </authorList>
    </citation>
    <scope>NUCLEOTIDE SEQUENCE [LARGE SCALE GENOMIC DNA]</scope>
    <source>
        <strain evidence="6 7">CGMCC 4.2022</strain>
    </source>
</reference>
<feature type="transmembrane region" description="Helical" evidence="5">
    <location>
        <begin position="48"/>
        <end position="68"/>
    </location>
</feature>
<feature type="transmembrane region" description="Helical" evidence="5">
    <location>
        <begin position="20"/>
        <end position="41"/>
    </location>
</feature>
<dbReference type="RefSeq" id="WP_093782167.1">
    <property type="nucleotide sequence ID" value="NZ_FNIE01000001.1"/>
</dbReference>
<dbReference type="InterPro" id="IPR038665">
    <property type="entry name" value="Voltage-dep_anion_channel_sf"/>
</dbReference>
<name>A0A1G9UY20_9ACTN</name>
<evidence type="ECO:0000256" key="5">
    <source>
        <dbReference type="SAM" id="Phobius"/>
    </source>
</evidence>
<gene>
    <name evidence="6" type="ORF">SAMN05216259_10146</name>
</gene>
<evidence type="ECO:0000256" key="2">
    <source>
        <dbReference type="ARBA" id="ARBA00022692"/>
    </source>
</evidence>
<keyword evidence="7" id="KW-1185">Reference proteome</keyword>
<keyword evidence="2 5" id="KW-0812">Transmembrane</keyword>
<keyword evidence="3 5" id="KW-1133">Transmembrane helix</keyword>
<keyword evidence="4 5" id="KW-0472">Membrane</keyword>
<feature type="transmembrane region" description="Helical" evidence="5">
    <location>
        <begin position="201"/>
        <end position="219"/>
    </location>
</feature>
<protein>
    <submittedName>
        <fullName evidence="6">Voltage-dependent anion channel</fullName>
    </submittedName>
</protein>
<dbReference type="Gene3D" id="1.50.10.150">
    <property type="entry name" value="Voltage-dependent anion channel"/>
    <property type="match status" value="1"/>
</dbReference>
<dbReference type="STRING" id="310781.SAMN05216259_10146"/>
<feature type="transmembrane region" description="Helical" evidence="5">
    <location>
        <begin position="170"/>
        <end position="189"/>
    </location>
</feature>
<dbReference type="CDD" id="cd09319">
    <property type="entry name" value="TDT_like_1"/>
    <property type="match status" value="1"/>
</dbReference>
<accession>A0A1G9UY20</accession>
<dbReference type="Pfam" id="PF03595">
    <property type="entry name" value="SLAC1"/>
    <property type="match status" value="1"/>
</dbReference>
<proteinExistence type="predicted"/>
<feature type="transmembrane region" description="Helical" evidence="5">
    <location>
        <begin position="80"/>
        <end position="99"/>
    </location>
</feature>
<comment type="subcellular location">
    <subcellularLocation>
        <location evidence="1">Membrane</location>
        <topology evidence="1">Multi-pass membrane protein</topology>
    </subcellularLocation>
</comment>
<evidence type="ECO:0000313" key="6">
    <source>
        <dbReference type="EMBL" id="SDM64861.1"/>
    </source>
</evidence>
<dbReference type="EMBL" id="FNIE01000001">
    <property type="protein sequence ID" value="SDM64861.1"/>
    <property type="molecule type" value="Genomic_DNA"/>
</dbReference>
<evidence type="ECO:0000313" key="7">
    <source>
        <dbReference type="Proteomes" id="UP000199341"/>
    </source>
</evidence>
<dbReference type="GO" id="GO:0016020">
    <property type="term" value="C:membrane"/>
    <property type="evidence" value="ECO:0007669"/>
    <property type="project" value="UniProtKB-SubCell"/>
</dbReference>
<evidence type="ECO:0000256" key="3">
    <source>
        <dbReference type="ARBA" id="ARBA00022989"/>
    </source>
</evidence>
<evidence type="ECO:0000256" key="4">
    <source>
        <dbReference type="ARBA" id="ARBA00023136"/>
    </source>
</evidence>
<dbReference type="OrthoDB" id="4538527at2"/>
<feature type="transmembrane region" description="Helical" evidence="5">
    <location>
        <begin position="106"/>
        <end position="124"/>
    </location>
</feature>
<feature type="transmembrane region" description="Helical" evidence="5">
    <location>
        <begin position="136"/>
        <end position="158"/>
    </location>
</feature>
<evidence type="ECO:0000256" key="1">
    <source>
        <dbReference type="ARBA" id="ARBA00004141"/>
    </source>
</evidence>
<feature type="transmembrane region" description="Helical" evidence="5">
    <location>
        <begin position="239"/>
        <end position="261"/>
    </location>
</feature>
<dbReference type="GO" id="GO:0055085">
    <property type="term" value="P:transmembrane transport"/>
    <property type="evidence" value="ECO:0007669"/>
    <property type="project" value="InterPro"/>
</dbReference>